<dbReference type="AlphaFoldDB" id="A0A501PTE8"/>
<keyword evidence="9" id="KW-0663">Pyridoxal phosphate</keyword>
<dbReference type="InterPro" id="IPR015424">
    <property type="entry name" value="PyrdxlP-dep_Trfase"/>
</dbReference>
<dbReference type="InterPro" id="IPR015422">
    <property type="entry name" value="PyrdxlP-dep_Trfase_small"/>
</dbReference>
<evidence type="ECO:0000256" key="6">
    <source>
        <dbReference type="ARBA" id="ARBA00022679"/>
    </source>
</evidence>
<evidence type="ECO:0000256" key="7">
    <source>
        <dbReference type="ARBA" id="ARBA00022714"/>
    </source>
</evidence>
<dbReference type="EC" id="2.8.1.7" evidence="4"/>
<keyword evidence="11" id="KW-0411">Iron-sulfur</keyword>
<proteinExistence type="inferred from homology"/>
<dbReference type="RefSeq" id="WP_139938231.1">
    <property type="nucleotide sequence ID" value="NZ_JBHSYP010000022.1"/>
</dbReference>
<evidence type="ECO:0000256" key="10">
    <source>
        <dbReference type="ARBA" id="ARBA00023004"/>
    </source>
</evidence>
<comment type="caution">
    <text evidence="15">The sequence shown here is derived from an EMBL/GenBank/DDBJ whole genome shotgun (WGS) entry which is preliminary data.</text>
</comment>
<dbReference type="PIRSF" id="PIRSF005572">
    <property type="entry name" value="NifS"/>
    <property type="match status" value="1"/>
</dbReference>
<dbReference type="PANTHER" id="PTHR11601">
    <property type="entry name" value="CYSTEINE DESULFURYLASE FAMILY MEMBER"/>
    <property type="match status" value="1"/>
</dbReference>
<dbReference type="GO" id="GO:0031071">
    <property type="term" value="F:cysteine desulfurase activity"/>
    <property type="evidence" value="ECO:0007669"/>
    <property type="project" value="UniProtKB-EC"/>
</dbReference>
<keyword evidence="15" id="KW-0032">Aminotransferase</keyword>
<evidence type="ECO:0000256" key="3">
    <source>
        <dbReference type="ARBA" id="ARBA00006490"/>
    </source>
</evidence>
<evidence type="ECO:0000256" key="11">
    <source>
        <dbReference type="ARBA" id="ARBA00023014"/>
    </source>
</evidence>
<dbReference type="GO" id="GO:0046872">
    <property type="term" value="F:metal ion binding"/>
    <property type="evidence" value="ECO:0007669"/>
    <property type="project" value="UniProtKB-KW"/>
</dbReference>
<name>A0A501PTE8_9PROT</name>
<evidence type="ECO:0000259" key="14">
    <source>
        <dbReference type="Pfam" id="PF00266"/>
    </source>
</evidence>
<evidence type="ECO:0000256" key="9">
    <source>
        <dbReference type="ARBA" id="ARBA00022898"/>
    </source>
</evidence>
<evidence type="ECO:0000313" key="15">
    <source>
        <dbReference type="EMBL" id="TPD62981.1"/>
    </source>
</evidence>
<comment type="similarity">
    <text evidence="3">Belongs to the class-V pyridoxal-phosphate-dependent aminotransferase family. NifS/IscS subfamily.</text>
</comment>
<evidence type="ECO:0000256" key="13">
    <source>
        <dbReference type="RuleBase" id="RU004504"/>
    </source>
</evidence>
<dbReference type="InterPro" id="IPR016454">
    <property type="entry name" value="Cysteine_dSase"/>
</dbReference>
<comment type="catalytic activity">
    <reaction evidence="12">
        <text>(sulfur carrier)-H + L-cysteine = (sulfur carrier)-SH + L-alanine</text>
        <dbReference type="Rhea" id="RHEA:43892"/>
        <dbReference type="Rhea" id="RHEA-COMP:14737"/>
        <dbReference type="Rhea" id="RHEA-COMP:14739"/>
        <dbReference type="ChEBI" id="CHEBI:29917"/>
        <dbReference type="ChEBI" id="CHEBI:35235"/>
        <dbReference type="ChEBI" id="CHEBI:57972"/>
        <dbReference type="ChEBI" id="CHEBI:64428"/>
        <dbReference type="EC" id="2.8.1.7"/>
    </reaction>
</comment>
<keyword evidence="7" id="KW-0001">2Fe-2S</keyword>
<dbReference type="InterPro" id="IPR000192">
    <property type="entry name" value="Aminotrans_V_dom"/>
</dbReference>
<dbReference type="FunFam" id="3.40.640.10:FF:000003">
    <property type="entry name" value="Cysteine desulfurase IscS"/>
    <property type="match status" value="1"/>
</dbReference>
<protein>
    <recommendedName>
        <fullName evidence="5">Cysteine desulfurase</fullName>
        <ecNumber evidence="4">2.8.1.7</ecNumber>
    </recommendedName>
</protein>
<evidence type="ECO:0000256" key="8">
    <source>
        <dbReference type="ARBA" id="ARBA00022723"/>
    </source>
</evidence>
<dbReference type="GO" id="GO:0005829">
    <property type="term" value="C:cytosol"/>
    <property type="evidence" value="ECO:0007669"/>
    <property type="project" value="TreeGrafter"/>
</dbReference>
<dbReference type="Gene3D" id="3.90.1150.10">
    <property type="entry name" value="Aspartate Aminotransferase, domain 1"/>
    <property type="match status" value="1"/>
</dbReference>
<keyword evidence="10" id="KW-0408">Iron</keyword>
<dbReference type="Proteomes" id="UP000319148">
    <property type="component" value="Unassembled WGS sequence"/>
</dbReference>
<dbReference type="GO" id="GO:0051537">
    <property type="term" value="F:2 iron, 2 sulfur cluster binding"/>
    <property type="evidence" value="ECO:0007669"/>
    <property type="project" value="UniProtKB-KW"/>
</dbReference>
<dbReference type="GO" id="GO:0016226">
    <property type="term" value="P:iron-sulfur cluster assembly"/>
    <property type="evidence" value="ECO:0007669"/>
    <property type="project" value="TreeGrafter"/>
</dbReference>
<dbReference type="SUPFAM" id="SSF53383">
    <property type="entry name" value="PLP-dependent transferases"/>
    <property type="match status" value="1"/>
</dbReference>
<dbReference type="PANTHER" id="PTHR11601:SF34">
    <property type="entry name" value="CYSTEINE DESULFURASE"/>
    <property type="match status" value="1"/>
</dbReference>
<feature type="domain" description="Aminotransferase class V" evidence="14">
    <location>
        <begin position="8"/>
        <end position="369"/>
    </location>
</feature>
<reference evidence="16" key="1">
    <citation type="submission" date="2019-06" db="EMBL/GenBank/DDBJ databases">
        <title>The complete genome of Emcibacter congregatus ZYLT.</title>
        <authorList>
            <person name="Zhao Z."/>
        </authorList>
    </citation>
    <scope>NUCLEOTIDE SEQUENCE [LARGE SCALE GENOMIC DNA]</scope>
    <source>
        <strain evidence="16">MCCC 1A06723</strain>
    </source>
</reference>
<dbReference type="InterPro" id="IPR020578">
    <property type="entry name" value="Aminotrans_V_PyrdxlP_BS"/>
</dbReference>
<sequence>MTRPNLPIYLDYQATTPLDERALDVMMPYLTSKFGNPHSINHSFGWEADAGVELAREQIASLIGADDEEVIFTSGATESNNLAIKGMAYALYPDKTHLVTVATEHSCVLESCRALEQSGLAVTYLPVQPDGLLDLDRLRDSITDQTGLVTVMAVNNEIGVIQDIAAIGQICRDKGVVFHTDAAQGVGKIPLDLAEMPVDLMSISGHKLYGPKGIGALYVSEELKTRPLPLMSGGGQERGLRSGTLAPALCAGLGAACALAEKEMEQDNIHVAKLSRQLYETITSELEGVTLNGSADKRWPGNLNLTFSGVKSDLLVKGIRDLAISTGSACSTAKPKPSHVLTALGLDRKQIDCSVRIGFGRMTTRAEVEFAAGLIIDTVRKARNPY</sequence>
<evidence type="ECO:0000256" key="5">
    <source>
        <dbReference type="ARBA" id="ARBA00013558"/>
    </source>
</evidence>
<dbReference type="EMBL" id="VFIY01000004">
    <property type="protein sequence ID" value="TPD62981.1"/>
    <property type="molecule type" value="Genomic_DNA"/>
</dbReference>
<comment type="cofactor">
    <cofactor evidence="1 13">
        <name>pyridoxal 5'-phosphate</name>
        <dbReference type="ChEBI" id="CHEBI:597326"/>
    </cofactor>
</comment>
<dbReference type="GO" id="GO:0008483">
    <property type="term" value="F:transaminase activity"/>
    <property type="evidence" value="ECO:0007669"/>
    <property type="project" value="UniProtKB-KW"/>
</dbReference>
<evidence type="ECO:0000313" key="16">
    <source>
        <dbReference type="Proteomes" id="UP000319148"/>
    </source>
</evidence>
<evidence type="ECO:0000256" key="1">
    <source>
        <dbReference type="ARBA" id="ARBA00001933"/>
    </source>
</evidence>
<dbReference type="Pfam" id="PF00266">
    <property type="entry name" value="Aminotran_5"/>
    <property type="match status" value="1"/>
</dbReference>
<gene>
    <name evidence="15" type="ORF">FIV46_02570</name>
</gene>
<keyword evidence="16" id="KW-1185">Reference proteome</keyword>
<dbReference type="OrthoDB" id="9808002at2"/>
<accession>A0A501PTE8</accession>
<dbReference type="PROSITE" id="PS00595">
    <property type="entry name" value="AA_TRANSFER_CLASS_5"/>
    <property type="match status" value="1"/>
</dbReference>
<dbReference type="Gene3D" id="3.40.640.10">
    <property type="entry name" value="Type I PLP-dependent aspartate aminotransferase-like (Major domain)"/>
    <property type="match status" value="1"/>
</dbReference>
<dbReference type="InterPro" id="IPR015421">
    <property type="entry name" value="PyrdxlP-dep_Trfase_major"/>
</dbReference>
<evidence type="ECO:0000256" key="4">
    <source>
        <dbReference type="ARBA" id="ARBA00012239"/>
    </source>
</evidence>
<evidence type="ECO:0000256" key="12">
    <source>
        <dbReference type="ARBA" id="ARBA00050776"/>
    </source>
</evidence>
<comment type="function">
    <text evidence="2">Catalyzes the removal of elemental sulfur atoms from cysteine to produce alanine. Seems to participate in the biosynthesis of the nitrogenase metalloclusters by providing the inorganic sulfur required for the Fe-S core formation.</text>
</comment>
<keyword evidence="6 15" id="KW-0808">Transferase</keyword>
<evidence type="ECO:0000256" key="2">
    <source>
        <dbReference type="ARBA" id="ARBA00003120"/>
    </source>
</evidence>
<keyword evidence="8" id="KW-0479">Metal-binding</keyword>
<organism evidence="15 16">
    <name type="scientific">Emcibacter nanhaiensis</name>
    <dbReference type="NCBI Taxonomy" id="1505037"/>
    <lineage>
        <taxon>Bacteria</taxon>
        <taxon>Pseudomonadati</taxon>
        <taxon>Pseudomonadota</taxon>
        <taxon>Alphaproteobacteria</taxon>
        <taxon>Emcibacterales</taxon>
        <taxon>Emcibacteraceae</taxon>
        <taxon>Emcibacter</taxon>
    </lineage>
</organism>